<evidence type="ECO:0000313" key="3">
    <source>
        <dbReference type="EMBL" id="CAL1695716.1"/>
    </source>
</evidence>
<gene>
    <name evidence="3" type="ORF">GFSPODELE1_LOCUS868</name>
</gene>
<protein>
    <submittedName>
        <fullName evidence="3">Uncharacterized protein</fullName>
    </submittedName>
</protein>
<evidence type="ECO:0000313" key="4">
    <source>
        <dbReference type="Proteomes" id="UP001497453"/>
    </source>
</evidence>
<dbReference type="Proteomes" id="UP001497453">
    <property type="component" value="Chromosome 1"/>
</dbReference>
<keyword evidence="2" id="KW-1133">Transmembrane helix</keyword>
<accession>A0ABP1CJ16</accession>
<evidence type="ECO:0000256" key="2">
    <source>
        <dbReference type="SAM" id="Phobius"/>
    </source>
</evidence>
<sequence length="464" mass="52280">MDAKKDSTLVNIDVEHVEVAGPSTLPPVHTTLPPPPDFGASAKDQAFPPELTNIDFPVPFGGEDPPPDFAPYEAEYFVTSIGDIISHDEHLNEDGEALYRFLLSQSQTYPGFFLDIRGSHIEHHTRTVHSTDSQGHSHSRQEHYTETVVDFEFPINISQHIISGPIHWSVADEEPAYRGEMFKEVDGVFAPDESDIENGLEFRSRRKATKDEISSAKAWEKERKARGLPPWIGPGMSMESWSAAVSPEVDPSQTNVLKSSKSLRQWADEYCASKKHLKEFTYERCIYGWNISALEQAVAAAIRSTYYTGTYEVKFRRTGAHIYIRPDNHLSRTLSNKWLKFLLWITLIYIFIWLYKRFLGGGKWEVCGGAYALKRWQPASTDDNSDTLPPYTGPSWGTNGAVASDARHAPGMTLIGLREGEWFQQWEGTIKRAVSGRLRTDEPLLLPDDRPTGGVAYLLDGYRA</sequence>
<dbReference type="EMBL" id="OZ037944">
    <property type="protein sequence ID" value="CAL1695716.1"/>
    <property type="molecule type" value="Genomic_DNA"/>
</dbReference>
<name>A0ABP1CJ16_9APHY</name>
<feature type="compositionally biased region" description="Low complexity" evidence="1">
    <location>
        <begin position="22"/>
        <end position="31"/>
    </location>
</feature>
<keyword evidence="2" id="KW-0472">Membrane</keyword>
<reference evidence="4" key="1">
    <citation type="submission" date="2024-04" db="EMBL/GenBank/DDBJ databases">
        <authorList>
            <person name="Shaw F."/>
            <person name="Minotto A."/>
        </authorList>
    </citation>
    <scope>NUCLEOTIDE SEQUENCE [LARGE SCALE GENOMIC DNA]</scope>
</reference>
<keyword evidence="2" id="KW-0812">Transmembrane</keyword>
<dbReference type="PANTHER" id="PTHR37848">
    <property type="entry name" value="EXPRESSED PROTEIN"/>
    <property type="match status" value="1"/>
</dbReference>
<proteinExistence type="predicted"/>
<feature type="region of interest" description="Disordered" evidence="1">
    <location>
        <begin position="21"/>
        <end position="43"/>
    </location>
</feature>
<feature type="transmembrane region" description="Helical" evidence="2">
    <location>
        <begin position="338"/>
        <end position="355"/>
    </location>
</feature>
<keyword evidence="4" id="KW-1185">Reference proteome</keyword>
<evidence type="ECO:0000256" key="1">
    <source>
        <dbReference type="SAM" id="MobiDB-lite"/>
    </source>
</evidence>
<organism evidence="3 4">
    <name type="scientific">Somion occarium</name>
    <dbReference type="NCBI Taxonomy" id="3059160"/>
    <lineage>
        <taxon>Eukaryota</taxon>
        <taxon>Fungi</taxon>
        <taxon>Dikarya</taxon>
        <taxon>Basidiomycota</taxon>
        <taxon>Agaricomycotina</taxon>
        <taxon>Agaricomycetes</taxon>
        <taxon>Polyporales</taxon>
        <taxon>Cerrenaceae</taxon>
        <taxon>Somion</taxon>
    </lineage>
</organism>
<dbReference type="PANTHER" id="PTHR37848:SF1">
    <property type="entry name" value="SUN DOMAIN-CONTAINING PROTEIN"/>
    <property type="match status" value="1"/>
</dbReference>